<organism evidence="2 3">
    <name type="scientific">Hydnum rufescens UP504</name>
    <dbReference type="NCBI Taxonomy" id="1448309"/>
    <lineage>
        <taxon>Eukaryota</taxon>
        <taxon>Fungi</taxon>
        <taxon>Dikarya</taxon>
        <taxon>Basidiomycota</taxon>
        <taxon>Agaricomycotina</taxon>
        <taxon>Agaricomycetes</taxon>
        <taxon>Cantharellales</taxon>
        <taxon>Hydnaceae</taxon>
        <taxon>Hydnum</taxon>
    </lineage>
</organism>
<dbReference type="Proteomes" id="UP000886523">
    <property type="component" value="Unassembled WGS sequence"/>
</dbReference>
<evidence type="ECO:0000313" key="3">
    <source>
        <dbReference type="Proteomes" id="UP000886523"/>
    </source>
</evidence>
<dbReference type="InterPro" id="IPR015943">
    <property type="entry name" value="WD40/YVTN_repeat-like_dom_sf"/>
</dbReference>
<reference evidence="2" key="1">
    <citation type="journal article" date="2020" name="Nat. Commun.">
        <title>Large-scale genome sequencing of mycorrhizal fungi provides insights into the early evolution of symbiotic traits.</title>
        <authorList>
            <person name="Miyauchi S."/>
            <person name="Kiss E."/>
            <person name="Kuo A."/>
            <person name="Drula E."/>
            <person name="Kohler A."/>
            <person name="Sanchez-Garcia M."/>
            <person name="Morin E."/>
            <person name="Andreopoulos B."/>
            <person name="Barry K.W."/>
            <person name="Bonito G."/>
            <person name="Buee M."/>
            <person name="Carver A."/>
            <person name="Chen C."/>
            <person name="Cichocki N."/>
            <person name="Clum A."/>
            <person name="Culley D."/>
            <person name="Crous P.W."/>
            <person name="Fauchery L."/>
            <person name="Girlanda M."/>
            <person name="Hayes R.D."/>
            <person name="Keri Z."/>
            <person name="LaButti K."/>
            <person name="Lipzen A."/>
            <person name="Lombard V."/>
            <person name="Magnuson J."/>
            <person name="Maillard F."/>
            <person name="Murat C."/>
            <person name="Nolan M."/>
            <person name="Ohm R.A."/>
            <person name="Pangilinan J."/>
            <person name="Pereira M.F."/>
            <person name="Perotto S."/>
            <person name="Peter M."/>
            <person name="Pfister S."/>
            <person name="Riley R."/>
            <person name="Sitrit Y."/>
            <person name="Stielow J.B."/>
            <person name="Szollosi G."/>
            <person name="Zifcakova L."/>
            <person name="Stursova M."/>
            <person name="Spatafora J.W."/>
            <person name="Tedersoo L."/>
            <person name="Vaario L.M."/>
            <person name="Yamada A."/>
            <person name="Yan M."/>
            <person name="Wang P."/>
            <person name="Xu J."/>
            <person name="Bruns T."/>
            <person name="Baldrian P."/>
            <person name="Vilgalys R."/>
            <person name="Dunand C."/>
            <person name="Henrissat B."/>
            <person name="Grigoriev I.V."/>
            <person name="Hibbett D."/>
            <person name="Nagy L.G."/>
            <person name="Martin F.M."/>
        </authorList>
    </citation>
    <scope>NUCLEOTIDE SEQUENCE</scope>
    <source>
        <strain evidence="2">UP504</strain>
    </source>
</reference>
<gene>
    <name evidence="2" type="ORF">BS47DRAFT_627398</name>
</gene>
<dbReference type="OrthoDB" id="972532at2759"/>
<evidence type="ECO:0000313" key="2">
    <source>
        <dbReference type="EMBL" id="KAF9516721.1"/>
    </source>
</evidence>
<comment type="caution">
    <text evidence="2">The sequence shown here is derived from an EMBL/GenBank/DDBJ whole genome shotgun (WGS) entry which is preliminary data.</text>
</comment>
<accession>A0A9P6B5K6</accession>
<dbReference type="AlphaFoldDB" id="A0A9P6B5K6"/>
<feature type="compositionally biased region" description="Basic residues" evidence="1">
    <location>
        <begin position="337"/>
        <end position="346"/>
    </location>
</feature>
<keyword evidence="3" id="KW-1185">Reference proteome</keyword>
<feature type="region of interest" description="Disordered" evidence="1">
    <location>
        <begin position="311"/>
        <end position="346"/>
    </location>
</feature>
<proteinExistence type="predicted"/>
<dbReference type="EMBL" id="MU128937">
    <property type="protein sequence ID" value="KAF9516721.1"/>
    <property type="molecule type" value="Genomic_DNA"/>
</dbReference>
<dbReference type="Gene3D" id="2.130.10.10">
    <property type="entry name" value="YVTN repeat-like/Quinoprotein amine dehydrogenase"/>
    <property type="match status" value="2"/>
</dbReference>
<evidence type="ECO:0000256" key="1">
    <source>
        <dbReference type="SAM" id="MobiDB-lite"/>
    </source>
</evidence>
<protein>
    <submittedName>
        <fullName evidence="2">Uncharacterized protein</fullName>
    </submittedName>
</protein>
<sequence>MGPSSSEVHQRLLHPMAAHLSWGFRTWNTVALVVWSHSGDFLLTQSSAIIVVWDPDTGGSLMEFDLGRMRSRLLSTFSETIAVARWMPNDQAVIFASSAEVHIVSLSGAIVWSHDFQNLSICDLIINDLDNALMLIVIGRVESPGSVGLNPSRSRVENRILVVDVKTKAVESLVPNFHTMTSITLAPSGRQVLVDYDEDDVPSELFDLHRNTLQLSRKYTFEGGPDQFKGPTAFGQIHTDAVQNHELAFGRSNGLHIWDHQSGKLLHTLPLLSQNWIPPSRLRDTVAWTSGGEIAIAIAVASEDGTIEVWTTSSPSRDPSTFNGSLPGSDESERTLVSRKHPLIGE</sequence>
<feature type="compositionally biased region" description="Polar residues" evidence="1">
    <location>
        <begin position="311"/>
        <end position="326"/>
    </location>
</feature>
<dbReference type="SUPFAM" id="SSF82171">
    <property type="entry name" value="DPP6 N-terminal domain-like"/>
    <property type="match status" value="1"/>
</dbReference>
<name>A0A9P6B5K6_9AGAM</name>